<organism evidence="2 3">
    <name type="scientific">Octopus sinensis</name>
    <name type="common">East Asian common octopus</name>
    <dbReference type="NCBI Taxonomy" id="2607531"/>
    <lineage>
        <taxon>Eukaryota</taxon>
        <taxon>Metazoa</taxon>
        <taxon>Spiralia</taxon>
        <taxon>Lophotrochozoa</taxon>
        <taxon>Mollusca</taxon>
        <taxon>Cephalopoda</taxon>
        <taxon>Coleoidea</taxon>
        <taxon>Octopodiformes</taxon>
        <taxon>Octopoda</taxon>
        <taxon>Incirrata</taxon>
        <taxon>Octopodidae</taxon>
        <taxon>Octopus</taxon>
    </lineage>
</organism>
<evidence type="ECO:0000313" key="3">
    <source>
        <dbReference type="RefSeq" id="XP_036368233.1"/>
    </source>
</evidence>
<feature type="compositionally biased region" description="Basic and acidic residues" evidence="1">
    <location>
        <begin position="1"/>
        <end position="11"/>
    </location>
</feature>
<keyword evidence="2" id="KW-1185">Reference proteome</keyword>
<evidence type="ECO:0000256" key="1">
    <source>
        <dbReference type="SAM" id="MobiDB-lite"/>
    </source>
</evidence>
<dbReference type="PANTHER" id="PTHR13958">
    <property type="entry name" value="CENTROSOME-ASSOCIATED PROTEIN 350"/>
    <property type="match status" value="1"/>
</dbReference>
<proteinExistence type="predicted"/>
<dbReference type="GO" id="GO:0034453">
    <property type="term" value="P:microtubule anchoring"/>
    <property type="evidence" value="ECO:0007669"/>
    <property type="project" value="InterPro"/>
</dbReference>
<sequence>MAADIIEKIREAGGTTSGSEEASESKMSWQESEKEGVSETGLQESEKERESKMKCQEEEKRGEFRTRWQASKKEGVSKTSLQESEKERESNTTLQESESEKECESKMRLQESEEEDVSKTSLQEQEEESKGIRESKKTDQIVCDSKKADKAICDSASISDEETSLLTASPKSVNAIQTTTTTISVTGGDAAVMKELQRATATDVTARIDVMAELQDSPETPTEKKVSQNEYVEKLVCDLVDEFVSQSITTVCEVVANRKQTMAQSKGALPKPKRKSLSLGNQSVAGKVSPPATARSAWEKPPESGFNTQQQYFVDEMVASLVDDAVGNIVDIHNRKLSTASPSASPGKKGKVSIDLGKVATRRGSHFEQSSSFEEDLFVWTLSPESESSDDLGTADVEDADKMENVSRPHSPLPSHMKKTPDSADTDDFFGDFDLTPYKPPPPYPGSKENDAIAKPELLKITKEYYAVPHKREEIQQLVSDAVEILWQDKQKSTQLQDIALPETFLSVTENLSTEFDEHSCRSYKTMLFDLTREIVSEIYADKHDQSNRLHKSEHEDQSEGVFAQLLLQNSQLNINRYYRMHSKPPACLDELKRVVEKAIGSLLHLDGEAVPCGSSSRGHEFDKWKTSKKDHVDRILVQELQDEEPQWVNYDSDELQLKLQLTNSIMDSLIGNTVDTFKHIYNKHSQWQQVQL</sequence>
<dbReference type="InterPro" id="IPR028750">
    <property type="entry name" value="CEP350/CC187"/>
</dbReference>
<dbReference type="AlphaFoldDB" id="A0A7E6FKU3"/>
<protein>
    <submittedName>
        <fullName evidence="3">Centrosome-associated protein 350-like</fullName>
    </submittedName>
</protein>
<dbReference type="GO" id="GO:0008017">
    <property type="term" value="F:microtubule binding"/>
    <property type="evidence" value="ECO:0007669"/>
    <property type="project" value="InterPro"/>
</dbReference>
<dbReference type="Proteomes" id="UP000515154">
    <property type="component" value="Linkage group LG23"/>
</dbReference>
<evidence type="ECO:0000313" key="2">
    <source>
        <dbReference type="Proteomes" id="UP000515154"/>
    </source>
</evidence>
<name>A0A7E6FKU3_9MOLL</name>
<feature type="region of interest" description="Disordered" evidence="1">
    <location>
        <begin position="262"/>
        <end position="304"/>
    </location>
</feature>
<accession>A0A7E6FKU3</accession>
<feature type="region of interest" description="Disordered" evidence="1">
    <location>
        <begin position="1"/>
        <end position="140"/>
    </location>
</feature>
<feature type="compositionally biased region" description="Basic and acidic residues" evidence="1">
    <location>
        <begin position="44"/>
        <end position="76"/>
    </location>
</feature>
<dbReference type="PANTHER" id="PTHR13958:SF3">
    <property type="entry name" value="CAP-GLY DOMAIN-CONTAINING PROTEIN-RELATED"/>
    <property type="match status" value="1"/>
</dbReference>
<feature type="compositionally biased region" description="Basic and acidic residues" evidence="1">
    <location>
        <begin position="98"/>
        <end position="111"/>
    </location>
</feature>
<dbReference type="KEGG" id="osn:118767572"/>
<dbReference type="RefSeq" id="XP_036368233.1">
    <property type="nucleotide sequence ID" value="XM_036512340.1"/>
</dbReference>
<feature type="compositionally biased region" description="Basic and acidic residues" evidence="1">
    <location>
        <begin position="128"/>
        <end position="140"/>
    </location>
</feature>
<reference evidence="3" key="1">
    <citation type="submission" date="2025-08" db="UniProtKB">
        <authorList>
            <consortium name="RefSeq"/>
        </authorList>
    </citation>
    <scope>IDENTIFICATION</scope>
</reference>
<gene>
    <name evidence="3" type="primary">LOC118767572</name>
</gene>
<dbReference type="GO" id="GO:0005813">
    <property type="term" value="C:centrosome"/>
    <property type="evidence" value="ECO:0007669"/>
    <property type="project" value="InterPro"/>
</dbReference>